<evidence type="ECO:0000313" key="2">
    <source>
        <dbReference type="Proteomes" id="UP000176498"/>
    </source>
</evidence>
<proteinExistence type="predicted"/>
<reference evidence="1 2" key="1">
    <citation type="journal article" date="2016" name="Nat. Commun.">
        <title>Thousands of microbial genomes shed light on interconnected biogeochemical processes in an aquifer system.</title>
        <authorList>
            <person name="Anantharaman K."/>
            <person name="Brown C.T."/>
            <person name="Hug L.A."/>
            <person name="Sharon I."/>
            <person name="Castelle C.J."/>
            <person name="Probst A.J."/>
            <person name="Thomas B.C."/>
            <person name="Singh A."/>
            <person name="Wilkins M.J."/>
            <person name="Karaoz U."/>
            <person name="Brodie E.L."/>
            <person name="Williams K.H."/>
            <person name="Hubbard S.S."/>
            <person name="Banfield J.F."/>
        </authorList>
    </citation>
    <scope>NUCLEOTIDE SEQUENCE [LARGE SCALE GENOMIC DNA]</scope>
</reference>
<sequence>MKRKKKLEQEDGINKKICQNCQRVFWPKTDSDTCLLCQQGLIVKTTIKSEPEKPDTSGFRTCLRCLKEFESAGIYNRICPNCRNSNANVSVLAEPNYPYKLSDTNG</sequence>
<dbReference type="AlphaFoldDB" id="A0A1G1XR48"/>
<evidence type="ECO:0000313" key="1">
    <source>
        <dbReference type="EMBL" id="OGY42070.1"/>
    </source>
</evidence>
<accession>A0A1G1XR48</accession>
<dbReference type="Proteomes" id="UP000176498">
    <property type="component" value="Unassembled WGS sequence"/>
</dbReference>
<gene>
    <name evidence="1" type="ORF">A2Y82_02275</name>
</gene>
<organism evidence="1 2">
    <name type="scientific">Candidatus Buchananbacteria bacterium RBG_13_36_9</name>
    <dbReference type="NCBI Taxonomy" id="1797530"/>
    <lineage>
        <taxon>Bacteria</taxon>
        <taxon>Candidatus Buchananiibacteriota</taxon>
    </lineage>
</organism>
<dbReference type="EMBL" id="MHHZ01000009">
    <property type="protein sequence ID" value="OGY42070.1"/>
    <property type="molecule type" value="Genomic_DNA"/>
</dbReference>
<protein>
    <submittedName>
        <fullName evidence="1">Uncharacterized protein</fullName>
    </submittedName>
</protein>
<comment type="caution">
    <text evidence="1">The sequence shown here is derived from an EMBL/GenBank/DDBJ whole genome shotgun (WGS) entry which is preliminary data.</text>
</comment>
<name>A0A1G1XR48_9BACT</name>